<keyword evidence="11" id="KW-0002">3D-structure</keyword>
<keyword evidence="10" id="KW-1185">Reference proteome</keyword>
<dbReference type="Gene3D" id="1.10.10.10">
    <property type="entry name" value="Winged helix-like DNA-binding domain superfamily/Winged helix DNA-binding domain"/>
    <property type="match status" value="1"/>
</dbReference>
<evidence type="ECO:0000256" key="4">
    <source>
        <dbReference type="ARBA" id="ARBA00034481"/>
    </source>
</evidence>
<dbReference type="InterPro" id="IPR036388">
    <property type="entry name" value="WH-like_DNA-bd_sf"/>
</dbReference>
<dbReference type="PROSITE" id="PS51683">
    <property type="entry name" value="SAM_OMT_II"/>
    <property type="match status" value="1"/>
</dbReference>
<dbReference type="InterPro" id="IPR001077">
    <property type="entry name" value="COMT_C"/>
</dbReference>
<feature type="compositionally biased region" description="Basic and acidic residues" evidence="6">
    <location>
        <begin position="1"/>
        <end position="21"/>
    </location>
</feature>
<evidence type="ECO:0000313" key="10">
    <source>
        <dbReference type="Proteomes" id="UP000626092"/>
    </source>
</evidence>
<evidence type="ECO:0000313" key="9">
    <source>
        <dbReference type="EMBL" id="KAF7145129.1"/>
    </source>
</evidence>
<evidence type="ECO:0000256" key="1">
    <source>
        <dbReference type="ARBA" id="ARBA00022603"/>
    </source>
</evidence>
<gene>
    <name evidence="9" type="ORF">RHSIM_Rhsim04G0104700</name>
</gene>
<evidence type="ECO:0000259" key="8">
    <source>
        <dbReference type="Pfam" id="PF08100"/>
    </source>
</evidence>
<dbReference type="FunFam" id="3.40.50.150:FF:000061">
    <property type="entry name" value="Caffeic acid O-methyltransferase"/>
    <property type="match status" value="1"/>
</dbReference>
<feature type="region of interest" description="Disordered" evidence="6">
    <location>
        <begin position="1"/>
        <end position="31"/>
    </location>
</feature>
<evidence type="ECO:0007829" key="11">
    <source>
        <dbReference type="PDB" id="9KUS"/>
    </source>
</evidence>
<protein>
    <submittedName>
        <fullName evidence="9">Uncharacterized protein</fullName>
    </submittedName>
</protein>
<dbReference type="Gene3D" id="3.40.50.150">
    <property type="entry name" value="Vaccinia Virus protein VP39"/>
    <property type="match status" value="1"/>
</dbReference>
<dbReference type="OrthoDB" id="1606438at2759"/>
<dbReference type="AlphaFoldDB" id="A0A834H415"/>
<dbReference type="PDB" id="9KUS">
    <property type="method" value="EM"/>
    <property type="resolution" value="3.42 A"/>
    <property type="chains" value="A/B=5-396"/>
</dbReference>
<feature type="domain" description="O-methyltransferase C-terminal" evidence="7">
    <location>
        <begin position="174"/>
        <end position="378"/>
    </location>
</feature>
<sequence>MEQQMDHKKDPSITSNKKDVENGDGSNRAEEEELRSFSNAIELAFSIVLPMVMKAAVELQVLDIIAKAGPRAQLSPSQIASQLPASALLCNPDAPKMLDRMLRLLASHSILTCSAVDFHSDDHHDSPSTAAAALEDKRLYGLTPLAKYFVPNQDGVSLGPLMCLVQDNVCMKSWYELKGAVLEGGIPFMRVYGMESFEYPGIDPRFNEVLNNAMVNYSTIFLKKFLQSSYNGFEQVETLVDVGGGLGVTLELITSKYPHIRGINFDLPHVIKHAKPYPGVEHVGGDMFERVPKGDAIFMKGVLHDWNDDLCLKLLKNCYKALTDNGKIIAVEGIVPEMPDSARKGIFLMDLQMMTQHLGGQERTQQEFLDLATIAGFSGIRLECLVCNLWVIEIYK</sequence>
<reference evidence="11" key="2">
    <citation type="journal article" date="2025" name="J. Am. Chem. Soc.">
        <title>Molecular and Structural Characterization of a Chalcone di-&amp;lt;i&amp;gt;C&amp;lt;/i&amp;gt;-Methyltransferase RdCMT from &amp;lt;i&amp;gt;Rhododendron dauricum&amp;lt;/i&amp;gt; and Its Application in De Novo Biosynthesis of Farrerol in &amp;lt;i&amp;gt;Pichia pastoris&amp;lt;/i&amp;gt;.</title>
        <authorList>
            <person name="Zhang M."/>
            <person name="Bao Y.O."/>
            <person name="Dai Z."/>
            <person name="Qian Z."/>
            <person name="Yu H."/>
            <person name="Zhou J.J."/>
            <person name="Chen Y."/>
            <person name="Wang Z."/>
            <person name="Wang K."/>
            <person name="Cai M."/>
            <person name="Ye M."/>
        </authorList>
    </citation>
    <scope>STRUCTURE BY ELECTRON MICROSCOPY (3.42 ANGSTROMS) OF 5-396</scope>
</reference>
<dbReference type="InterPro" id="IPR016461">
    <property type="entry name" value="COMT-like"/>
</dbReference>
<comment type="caution">
    <text evidence="9">The sequence shown here is derived from an EMBL/GenBank/DDBJ whole genome shotgun (WGS) entry which is preliminary data.</text>
</comment>
<organism evidence="9 10">
    <name type="scientific">Rhododendron simsii</name>
    <name type="common">Sims's rhododendron</name>
    <dbReference type="NCBI Taxonomy" id="118357"/>
    <lineage>
        <taxon>Eukaryota</taxon>
        <taxon>Viridiplantae</taxon>
        <taxon>Streptophyta</taxon>
        <taxon>Embryophyta</taxon>
        <taxon>Tracheophyta</taxon>
        <taxon>Spermatophyta</taxon>
        <taxon>Magnoliopsida</taxon>
        <taxon>eudicotyledons</taxon>
        <taxon>Gunneridae</taxon>
        <taxon>Pentapetalae</taxon>
        <taxon>asterids</taxon>
        <taxon>Ericales</taxon>
        <taxon>Ericaceae</taxon>
        <taxon>Ericoideae</taxon>
        <taxon>Rhodoreae</taxon>
        <taxon>Rhododendron</taxon>
    </lineage>
</organism>
<evidence type="ECO:0000259" key="7">
    <source>
        <dbReference type="Pfam" id="PF00891"/>
    </source>
</evidence>
<evidence type="ECO:0000256" key="5">
    <source>
        <dbReference type="PIRSR" id="PIRSR005739-1"/>
    </source>
</evidence>
<evidence type="ECO:0000256" key="2">
    <source>
        <dbReference type="ARBA" id="ARBA00022679"/>
    </source>
</evidence>
<dbReference type="SUPFAM" id="SSF53335">
    <property type="entry name" value="S-adenosyl-L-methionine-dependent methyltransferases"/>
    <property type="match status" value="1"/>
</dbReference>
<dbReference type="Pfam" id="PF08100">
    <property type="entry name" value="Dimerisation"/>
    <property type="match status" value="1"/>
</dbReference>
<proteinExistence type="evidence at protein level"/>
<dbReference type="GO" id="GO:0046983">
    <property type="term" value="F:protein dimerization activity"/>
    <property type="evidence" value="ECO:0007669"/>
    <property type="project" value="InterPro"/>
</dbReference>
<evidence type="ECO:0000256" key="3">
    <source>
        <dbReference type="ARBA" id="ARBA00022691"/>
    </source>
</evidence>
<dbReference type="SUPFAM" id="SSF46785">
    <property type="entry name" value="Winged helix' DNA-binding domain"/>
    <property type="match status" value="1"/>
</dbReference>
<dbReference type="InterPro" id="IPR036390">
    <property type="entry name" value="WH_DNA-bd_sf"/>
</dbReference>
<dbReference type="EMBL" id="WJXA01000004">
    <property type="protein sequence ID" value="KAF7145129.1"/>
    <property type="molecule type" value="Genomic_DNA"/>
</dbReference>
<keyword evidence="2" id="KW-0808">Transferase</keyword>
<dbReference type="PANTHER" id="PTHR11746">
    <property type="entry name" value="O-METHYLTRANSFERASE"/>
    <property type="match status" value="1"/>
</dbReference>
<accession>A0A834H415</accession>
<dbReference type="InterPro" id="IPR012967">
    <property type="entry name" value="COMT_dimerisation"/>
</dbReference>
<dbReference type="PIRSF" id="PIRSF005739">
    <property type="entry name" value="O-mtase"/>
    <property type="match status" value="1"/>
</dbReference>
<keyword evidence="1" id="KW-0489">Methyltransferase</keyword>
<dbReference type="Proteomes" id="UP000626092">
    <property type="component" value="Unassembled WGS sequence"/>
</dbReference>
<dbReference type="InterPro" id="IPR029063">
    <property type="entry name" value="SAM-dependent_MTases_sf"/>
</dbReference>
<feature type="active site" description="Proton acceptor" evidence="5">
    <location>
        <position position="304"/>
    </location>
</feature>
<dbReference type="FunFam" id="1.10.10.10:FF:000357">
    <property type="entry name" value="Caffeic acid 3-O-methyltransferase"/>
    <property type="match status" value="1"/>
</dbReference>
<reference evidence="9" key="1">
    <citation type="submission" date="2019-11" db="EMBL/GenBank/DDBJ databases">
        <authorList>
            <person name="Liu Y."/>
            <person name="Hou J."/>
            <person name="Li T.-Q."/>
            <person name="Guan C.-H."/>
            <person name="Wu X."/>
            <person name="Wu H.-Z."/>
            <person name="Ling F."/>
            <person name="Zhang R."/>
            <person name="Shi X.-G."/>
            <person name="Ren J.-P."/>
            <person name="Chen E.-F."/>
            <person name="Sun J.-M."/>
        </authorList>
    </citation>
    <scope>NUCLEOTIDE SEQUENCE</scope>
    <source>
        <strain evidence="9">Adult_tree_wgs_1</strain>
        <tissue evidence="9">Leaves</tissue>
    </source>
</reference>
<dbReference type="Pfam" id="PF00891">
    <property type="entry name" value="Methyltransf_2"/>
    <property type="match status" value="1"/>
</dbReference>
<dbReference type="GO" id="GO:0008757">
    <property type="term" value="F:S-adenosylmethionine-dependent methyltransferase activity"/>
    <property type="evidence" value="ECO:0007669"/>
    <property type="project" value="UniProtKB-ARBA"/>
</dbReference>
<dbReference type="GO" id="GO:0008171">
    <property type="term" value="F:O-methyltransferase activity"/>
    <property type="evidence" value="ECO:0007669"/>
    <property type="project" value="InterPro"/>
</dbReference>
<feature type="domain" description="O-methyltransferase dimerisation" evidence="8">
    <location>
        <begin position="42"/>
        <end position="151"/>
    </location>
</feature>
<dbReference type="GO" id="GO:0032259">
    <property type="term" value="P:methylation"/>
    <property type="evidence" value="ECO:0007669"/>
    <property type="project" value="UniProtKB-KW"/>
</dbReference>
<keyword evidence="3" id="KW-0949">S-adenosyl-L-methionine</keyword>
<name>A0A834H415_RHOSS</name>
<comment type="similarity">
    <text evidence="4">Belongs to the class I-like SAM-binding methyltransferase superfamily. Cation-independent O-methyltransferase family. COMT subfamily.</text>
</comment>
<evidence type="ECO:0000256" key="6">
    <source>
        <dbReference type="SAM" id="MobiDB-lite"/>
    </source>
</evidence>